<dbReference type="Gene3D" id="1.20.58.100">
    <property type="entry name" value="Fumarate reductase/succinate dehydrogenase flavoprotein-like, C-terminal domain"/>
    <property type="match status" value="1"/>
</dbReference>
<evidence type="ECO:0000313" key="3">
    <source>
        <dbReference type="EMBL" id="SVD28824.1"/>
    </source>
</evidence>
<organism evidence="3">
    <name type="scientific">marine metagenome</name>
    <dbReference type="NCBI Taxonomy" id="408172"/>
    <lineage>
        <taxon>unclassified sequences</taxon>
        <taxon>metagenomes</taxon>
        <taxon>ecological metagenomes</taxon>
    </lineage>
</organism>
<keyword evidence="2" id="KW-0812">Transmembrane</keyword>
<accession>A0A382U3C3</accession>
<keyword evidence="2" id="KW-1133">Transmembrane helix</keyword>
<dbReference type="EMBL" id="UINC01141217">
    <property type="protein sequence ID" value="SVD28824.1"/>
    <property type="molecule type" value="Genomic_DNA"/>
</dbReference>
<sequence>MAKNRLDISDQTAVSMPMKNLIAIIGAVAVGVWAYFGVIERLNKLETNTTLLEKDLNQASERLSGDIEKNNEFRIKWPRGDLGSPPADSEQFMLIEFLSGQVESIQKDLQNMMNNAVNIERLQKDMEKVLADVEKLKDKIRSVKNGGE</sequence>
<proteinExistence type="predicted"/>
<keyword evidence="2" id="KW-0472">Membrane</keyword>
<name>A0A382U3C3_9ZZZZ</name>
<reference evidence="3" key="1">
    <citation type="submission" date="2018-05" db="EMBL/GenBank/DDBJ databases">
        <authorList>
            <person name="Lanie J.A."/>
            <person name="Ng W.-L."/>
            <person name="Kazmierczak K.M."/>
            <person name="Andrzejewski T.M."/>
            <person name="Davidsen T.M."/>
            <person name="Wayne K.J."/>
            <person name="Tettelin H."/>
            <person name="Glass J.I."/>
            <person name="Rusch D."/>
            <person name="Podicherti R."/>
            <person name="Tsui H.-C.T."/>
            <person name="Winkler M.E."/>
        </authorList>
    </citation>
    <scope>NUCLEOTIDE SEQUENCE</scope>
</reference>
<protein>
    <submittedName>
        <fullName evidence="3">Uncharacterized protein</fullName>
    </submittedName>
</protein>
<keyword evidence="1" id="KW-0175">Coiled coil</keyword>
<feature type="coiled-coil region" evidence="1">
    <location>
        <begin position="95"/>
        <end position="146"/>
    </location>
</feature>
<evidence type="ECO:0000256" key="2">
    <source>
        <dbReference type="SAM" id="Phobius"/>
    </source>
</evidence>
<dbReference type="AlphaFoldDB" id="A0A382U3C3"/>
<feature type="transmembrane region" description="Helical" evidence="2">
    <location>
        <begin position="21"/>
        <end position="39"/>
    </location>
</feature>
<evidence type="ECO:0000256" key="1">
    <source>
        <dbReference type="SAM" id="Coils"/>
    </source>
</evidence>
<gene>
    <name evidence="3" type="ORF">METZ01_LOCUS381678</name>
</gene>